<evidence type="ECO:0000256" key="1">
    <source>
        <dbReference type="ARBA" id="ARBA00022723"/>
    </source>
</evidence>
<dbReference type="Pfam" id="PF04166">
    <property type="entry name" value="PdxA"/>
    <property type="match status" value="1"/>
</dbReference>
<dbReference type="GO" id="GO:0050570">
    <property type="term" value="F:4-hydroxythreonine-4-phosphate dehydrogenase activity"/>
    <property type="evidence" value="ECO:0007669"/>
    <property type="project" value="UniProtKB-EC"/>
</dbReference>
<accession>A0A6N4SR78</accession>
<keyword evidence="3" id="KW-0520">NAD</keyword>
<dbReference type="InterPro" id="IPR005255">
    <property type="entry name" value="PdxA_fam"/>
</dbReference>
<evidence type="ECO:0000256" key="2">
    <source>
        <dbReference type="ARBA" id="ARBA00023002"/>
    </source>
</evidence>
<protein>
    <submittedName>
        <fullName evidence="4">4-hydroxythreonine-4-phosphate dehydrogenase</fullName>
        <ecNumber evidence="4">1.1.1.262</ecNumber>
    </submittedName>
</protein>
<keyword evidence="5" id="KW-1185">Reference proteome</keyword>
<dbReference type="PANTHER" id="PTHR30004:SF6">
    <property type="entry name" value="D-THREONATE 4-PHOSPHATE DEHYDROGENASE"/>
    <property type="match status" value="1"/>
</dbReference>
<dbReference type="NCBIfam" id="TIGR00557">
    <property type="entry name" value="pdxA"/>
    <property type="match status" value="1"/>
</dbReference>
<keyword evidence="1" id="KW-0479">Metal-binding</keyword>
<proteinExistence type="predicted"/>
<organism evidence="4 5">
    <name type="scientific">Cytophaga hutchinsonii (strain ATCC 33406 / DSM 1761 / CIP 103989 / NBRC 15051 / NCIMB 9469 / D465)</name>
    <dbReference type="NCBI Taxonomy" id="269798"/>
    <lineage>
        <taxon>Bacteria</taxon>
        <taxon>Pseudomonadati</taxon>
        <taxon>Bacteroidota</taxon>
        <taxon>Cytophagia</taxon>
        <taxon>Cytophagales</taxon>
        <taxon>Cytophagaceae</taxon>
        <taxon>Cytophaga</taxon>
    </lineage>
</organism>
<dbReference type="SUPFAM" id="SSF53659">
    <property type="entry name" value="Isocitrate/Isopropylmalate dehydrogenase-like"/>
    <property type="match status" value="1"/>
</dbReference>
<dbReference type="GO" id="GO:0046872">
    <property type="term" value="F:metal ion binding"/>
    <property type="evidence" value="ECO:0007669"/>
    <property type="project" value="UniProtKB-KW"/>
</dbReference>
<gene>
    <name evidence="4" type="primary">pdxA</name>
    <name evidence="4" type="ordered locus">CHU_1627</name>
</gene>
<dbReference type="Gene3D" id="3.40.718.10">
    <property type="entry name" value="Isopropylmalate Dehydrogenase"/>
    <property type="match status" value="1"/>
</dbReference>
<dbReference type="GO" id="GO:0051287">
    <property type="term" value="F:NAD binding"/>
    <property type="evidence" value="ECO:0007669"/>
    <property type="project" value="InterPro"/>
</dbReference>
<dbReference type="EMBL" id="CP000383">
    <property type="protein sequence ID" value="ABG58896.1"/>
    <property type="molecule type" value="Genomic_DNA"/>
</dbReference>
<dbReference type="EC" id="1.1.1.262" evidence="4"/>
<dbReference type="PANTHER" id="PTHR30004">
    <property type="entry name" value="4-HYDROXYTHREONINE-4-PHOSPHATE DEHYDROGENASE"/>
    <property type="match status" value="1"/>
</dbReference>
<keyword evidence="2 4" id="KW-0560">Oxidoreductase</keyword>
<dbReference type="KEGG" id="chu:CHU_1627"/>
<dbReference type="OrthoDB" id="9801783at2"/>
<reference evidence="4 5" key="1">
    <citation type="journal article" date="2007" name="Appl. Environ. Microbiol.">
        <title>Genome sequence of the cellulolytic gliding bacterium Cytophaga hutchinsonii.</title>
        <authorList>
            <person name="Xie G."/>
            <person name="Bruce D.C."/>
            <person name="Challacombe J.F."/>
            <person name="Chertkov O."/>
            <person name="Detter J.C."/>
            <person name="Gilna P."/>
            <person name="Han C.S."/>
            <person name="Lucas S."/>
            <person name="Misra M."/>
            <person name="Myers G.L."/>
            <person name="Richardson P."/>
            <person name="Tapia R."/>
            <person name="Thayer N."/>
            <person name="Thompson L.S."/>
            <person name="Brettin T.S."/>
            <person name="Henrissat B."/>
            <person name="Wilson D.B."/>
            <person name="McBride M.J."/>
        </authorList>
    </citation>
    <scope>NUCLEOTIDE SEQUENCE [LARGE SCALE GENOMIC DNA]</scope>
    <source>
        <strain evidence="5">ATCC 33406 / DSM 1761 / CIP 103989 / NBRC 15051 / NCIMB 9469 / D465</strain>
    </source>
</reference>
<sequence>MTPNPTFDRPVIGITLGDFNGVGPELILKTFSDSRILKVCIPVIYANYKLLARYKKILGLYEELNFHSIRSIQEVQPKKINLLVCWEDDFEVTPGQPTNESGKAAFLSLEKAVSDALAGSIQAIVTAPIDKKNIQQEGFTFAGHTEYLAERCGVKDNLMVMVSPTMKVALATAHVSVAQITANLTRERLLTKINLLYNSLKKDFGILKPKIAVLGLNPHAGENGMMGTEEQTLISPVIKELKDKGILIFGPFPADGFFGQHHYTKFDGVLAMYHDQGLAPFKALCFDEGVNFTGGLPFIRTSPDHGTAYDLAGKNLVAEESFRSAIYLACDLVKNSLLVNK</sequence>
<dbReference type="AlphaFoldDB" id="A0A6N4SR78"/>
<evidence type="ECO:0000256" key="3">
    <source>
        <dbReference type="ARBA" id="ARBA00023027"/>
    </source>
</evidence>
<evidence type="ECO:0000313" key="5">
    <source>
        <dbReference type="Proteomes" id="UP000001822"/>
    </source>
</evidence>
<dbReference type="Proteomes" id="UP000001822">
    <property type="component" value="Chromosome"/>
</dbReference>
<evidence type="ECO:0000313" key="4">
    <source>
        <dbReference type="EMBL" id="ABG58896.1"/>
    </source>
</evidence>
<name>A0A6N4SR78_CYTH3</name>
<dbReference type="RefSeq" id="WP_011585012.1">
    <property type="nucleotide sequence ID" value="NC_008255.1"/>
</dbReference>